<comment type="caution">
    <text evidence="1">The sequence shown here is derived from an EMBL/GenBank/DDBJ whole genome shotgun (WGS) entry which is preliminary data.</text>
</comment>
<dbReference type="EMBL" id="AMZH03008917">
    <property type="protein sequence ID" value="RRT57969.1"/>
    <property type="molecule type" value="Genomic_DNA"/>
</dbReference>
<dbReference type="Gene3D" id="3.40.50.300">
    <property type="entry name" value="P-loop containing nucleotide triphosphate hydrolases"/>
    <property type="match status" value="1"/>
</dbReference>
<protein>
    <submittedName>
        <fullName evidence="1">Uncharacterized protein</fullName>
    </submittedName>
</protein>
<gene>
    <name evidence="1" type="ORF">B296_00029251</name>
</gene>
<evidence type="ECO:0000313" key="2">
    <source>
        <dbReference type="Proteomes" id="UP000287651"/>
    </source>
</evidence>
<name>A0A426Z1W4_ENSVE</name>
<reference evidence="1 2" key="1">
    <citation type="journal article" date="2014" name="Agronomy (Basel)">
        <title>A Draft Genome Sequence for Ensete ventricosum, the Drought-Tolerant Tree Against Hunger.</title>
        <authorList>
            <person name="Harrison J."/>
            <person name="Moore K.A."/>
            <person name="Paszkiewicz K."/>
            <person name="Jones T."/>
            <person name="Grant M."/>
            <person name="Ambacheew D."/>
            <person name="Muzemil S."/>
            <person name="Studholme D.J."/>
        </authorList>
    </citation>
    <scope>NUCLEOTIDE SEQUENCE [LARGE SCALE GENOMIC DNA]</scope>
</reference>
<organism evidence="1 2">
    <name type="scientific">Ensete ventricosum</name>
    <name type="common">Abyssinian banana</name>
    <name type="synonym">Musa ensete</name>
    <dbReference type="NCBI Taxonomy" id="4639"/>
    <lineage>
        <taxon>Eukaryota</taxon>
        <taxon>Viridiplantae</taxon>
        <taxon>Streptophyta</taxon>
        <taxon>Embryophyta</taxon>
        <taxon>Tracheophyta</taxon>
        <taxon>Spermatophyta</taxon>
        <taxon>Magnoliopsida</taxon>
        <taxon>Liliopsida</taxon>
        <taxon>Zingiberales</taxon>
        <taxon>Musaceae</taxon>
        <taxon>Ensete</taxon>
    </lineage>
</organism>
<proteinExistence type="predicted"/>
<evidence type="ECO:0000313" key="1">
    <source>
        <dbReference type="EMBL" id="RRT57969.1"/>
    </source>
</evidence>
<sequence>MQFSNHDVVIVKPNKADSSSPLLGQGVVYRLKVTYRSMKNALIQLSKGIQRGPAEDLVPVLFGEKPPVVSKKAIQFSPFNKNLDHSQVFLFTVILPCKCCSWGLYFRYLECFVQATTLLPNPRTLLPLLLAFAAIAKSKFFCPDDTDS</sequence>
<dbReference type="AlphaFoldDB" id="A0A426Z1W4"/>
<dbReference type="InterPro" id="IPR027417">
    <property type="entry name" value="P-loop_NTPase"/>
</dbReference>
<dbReference type="Proteomes" id="UP000287651">
    <property type="component" value="Unassembled WGS sequence"/>
</dbReference>
<accession>A0A426Z1W4</accession>